<gene>
    <name evidence="1" type="ORF">ACFPT7_09465</name>
</gene>
<dbReference type="RefSeq" id="WP_263335922.1">
    <property type="nucleotide sequence ID" value="NZ_JAGSYH010000003.1"/>
</dbReference>
<protein>
    <submittedName>
        <fullName evidence="1">Uncharacterized protein</fullName>
    </submittedName>
</protein>
<keyword evidence="2" id="KW-1185">Reference proteome</keyword>
<dbReference type="Proteomes" id="UP001596091">
    <property type="component" value="Unassembled WGS sequence"/>
</dbReference>
<comment type="caution">
    <text evidence="1">The sequence shown here is derived from an EMBL/GenBank/DDBJ whole genome shotgun (WGS) entry which is preliminary data.</text>
</comment>
<evidence type="ECO:0000313" key="1">
    <source>
        <dbReference type="EMBL" id="MFC5862516.1"/>
    </source>
</evidence>
<accession>A0ABW1EF77</accession>
<sequence>MTAVMVLTIGCDPGMMIRQTSSIGAAKGASVAVYVKTSHPLIGETWYAPEVKVTNSSDSSIAVTGVELAARSVIYANKPRRPGTYPLIVPPGKTEALDIWFDLHDNVKKTFQEPAELRVHYQSSGKEAIAQANLTGGPLNTSAP</sequence>
<dbReference type="EMBL" id="JBHSPH010000002">
    <property type="protein sequence ID" value="MFC5862516.1"/>
    <property type="molecule type" value="Genomic_DNA"/>
</dbReference>
<reference evidence="2" key="1">
    <citation type="journal article" date="2019" name="Int. J. Syst. Evol. Microbiol.">
        <title>The Global Catalogue of Microorganisms (GCM) 10K type strain sequencing project: providing services to taxonomists for standard genome sequencing and annotation.</title>
        <authorList>
            <consortium name="The Broad Institute Genomics Platform"/>
            <consortium name="The Broad Institute Genome Sequencing Center for Infectious Disease"/>
            <person name="Wu L."/>
            <person name="Ma J."/>
        </authorList>
    </citation>
    <scope>NUCLEOTIDE SEQUENCE [LARGE SCALE GENOMIC DNA]</scope>
    <source>
        <strain evidence="2">JCM 4087</strain>
    </source>
</reference>
<name>A0ABW1EF77_9BACT</name>
<evidence type="ECO:0000313" key="2">
    <source>
        <dbReference type="Proteomes" id="UP001596091"/>
    </source>
</evidence>
<organism evidence="1 2">
    <name type="scientific">Acidicapsa dinghuensis</name>
    <dbReference type="NCBI Taxonomy" id="2218256"/>
    <lineage>
        <taxon>Bacteria</taxon>
        <taxon>Pseudomonadati</taxon>
        <taxon>Acidobacteriota</taxon>
        <taxon>Terriglobia</taxon>
        <taxon>Terriglobales</taxon>
        <taxon>Acidobacteriaceae</taxon>
        <taxon>Acidicapsa</taxon>
    </lineage>
</organism>
<proteinExistence type="predicted"/>